<keyword evidence="10" id="KW-1185">Reference proteome</keyword>
<feature type="transmembrane region" description="Helical" evidence="7">
    <location>
        <begin position="332"/>
        <end position="354"/>
    </location>
</feature>
<evidence type="ECO:0000259" key="8">
    <source>
        <dbReference type="PROSITE" id="PS50850"/>
    </source>
</evidence>
<feature type="transmembrane region" description="Helical" evidence="7">
    <location>
        <begin position="259"/>
        <end position="277"/>
    </location>
</feature>
<organism evidence="9 10">
    <name type="scientific">Hyaloscypha bicolor E</name>
    <dbReference type="NCBI Taxonomy" id="1095630"/>
    <lineage>
        <taxon>Eukaryota</taxon>
        <taxon>Fungi</taxon>
        <taxon>Dikarya</taxon>
        <taxon>Ascomycota</taxon>
        <taxon>Pezizomycotina</taxon>
        <taxon>Leotiomycetes</taxon>
        <taxon>Helotiales</taxon>
        <taxon>Hyaloscyphaceae</taxon>
        <taxon>Hyaloscypha</taxon>
        <taxon>Hyaloscypha bicolor</taxon>
    </lineage>
</organism>
<feature type="transmembrane region" description="Helical" evidence="7">
    <location>
        <begin position="516"/>
        <end position="534"/>
    </location>
</feature>
<evidence type="ECO:0000256" key="5">
    <source>
        <dbReference type="ARBA" id="ARBA00023136"/>
    </source>
</evidence>
<feature type="transmembrane region" description="Helical" evidence="7">
    <location>
        <begin position="66"/>
        <end position="88"/>
    </location>
</feature>
<dbReference type="PANTHER" id="PTHR23501:SF177">
    <property type="entry name" value="MAJOR FACILITATOR SUPERFAMILY (MFS) PROFILE DOMAIN-CONTAINING PROTEIN-RELATED"/>
    <property type="match status" value="1"/>
</dbReference>
<evidence type="ECO:0000313" key="9">
    <source>
        <dbReference type="EMBL" id="PMD56166.1"/>
    </source>
</evidence>
<feature type="region of interest" description="Disordered" evidence="6">
    <location>
        <begin position="28"/>
        <end position="48"/>
    </location>
</feature>
<feature type="transmembrane region" description="Helical" evidence="7">
    <location>
        <begin position="187"/>
        <end position="207"/>
    </location>
</feature>
<feature type="transmembrane region" description="Helical" evidence="7">
    <location>
        <begin position="161"/>
        <end position="181"/>
    </location>
</feature>
<dbReference type="GeneID" id="36593112"/>
<feature type="transmembrane region" description="Helical" evidence="7">
    <location>
        <begin position="219"/>
        <end position="239"/>
    </location>
</feature>
<dbReference type="CDD" id="cd17502">
    <property type="entry name" value="MFS_Azr1_MDR_like"/>
    <property type="match status" value="1"/>
</dbReference>
<dbReference type="InterPro" id="IPR020846">
    <property type="entry name" value="MFS_dom"/>
</dbReference>
<dbReference type="RefSeq" id="XP_024733070.1">
    <property type="nucleotide sequence ID" value="XM_024885035.1"/>
</dbReference>
<evidence type="ECO:0000256" key="4">
    <source>
        <dbReference type="ARBA" id="ARBA00022989"/>
    </source>
</evidence>
<dbReference type="GO" id="GO:0022857">
    <property type="term" value="F:transmembrane transporter activity"/>
    <property type="evidence" value="ECO:0007669"/>
    <property type="project" value="InterPro"/>
</dbReference>
<evidence type="ECO:0000256" key="7">
    <source>
        <dbReference type="SAM" id="Phobius"/>
    </source>
</evidence>
<gene>
    <name evidence="9" type="ORF">K444DRAFT_644994</name>
</gene>
<dbReference type="FunCoup" id="A0A2J6SZG9">
    <property type="interactions" value="89"/>
</dbReference>
<dbReference type="AlphaFoldDB" id="A0A2J6SZG9"/>
<keyword evidence="5 7" id="KW-0472">Membrane</keyword>
<comment type="subcellular location">
    <subcellularLocation>
        <location evidence="1">Membrane</location>
        <topology evidence="1">Multi-pass membrane protein</topology>
    </subcellularLocation>
</comment>
<evidence type="ECO:0000256" key="2">
    <source>
        <dbReference type="ARBA" id="ARBA00022448"/>
    </source>
</evidence>
<dbReference type="Pfam" id="PF07690">
    <property type="entry name" value="MFS_1"/>
    <property type="match status" value="1"/>
</dbReference>
<evidence type="ECO:0000313" key="10">
    <source>
        <dbReference type="Proteomes" id="UP000235371"/>
    </source>
</evidence>
<dbReference type="PANTHER" id="PTHR23501">
    <property type="entry name" value="MAJOR FACILITATOR SUPERFAMILY"/>
    <property type="match status" value="1"/>
</dbReference>
<feature type="domain" description="Major facilitator superfamily (MFS) profile" evidence="8">
    <location>
        <begin position="69"/>
        <end position="550"/>
    </location>
</feature>
<feature type="transmembrane region" description="Helical" evidence="7">
    <location>
        <begin position="393"/>
        <end position="416"/>
    </location>
</feature>
<dbReference type="OrthoDB" id="10021397at2759"/>
<feature type="transmembrane region" description="Helical" evidence="7">
    <location>
        <begin position="289"/>
        <end position="312"/>
    </location>
</feature>
<feature type="transmembrane region" description="Helical" evidence="7">
    <location>
        <begin position="456"/>
        <end position="476"/>
    </location>
</feature>
<dbReference type="EMBL" id="KZ613848">
    <property type="protein sequence ID" value="PMD56166.1"/>
    <property type="molecule type" value="Genomic_DNA"/>
</dbReference>
<dbReference type="PROSITE" id="PS50850">
    <property type="entry name" value="MFS"/>
    <property type="match status" value="1"/>
</dbReference>
<dbReference type="InterPro" id="IPR011701">
    <property type="entry name" value="MFS"/>
</dbReference>
<accession>A0A2J6SZG9</accession>
<feature type="compositionally biased region" description="Polar residues" evidence="6">
    <location>
        <begin position="32"/>
        <end position="41"/>
    </location>
</feature>
<dbReference type="SUPFAM" id="SSF103473">
    <property type="entry name" value="MFS general substrate transporter"/>
    <property type="match status" value="1"/>
</dbReference>
<name>A0A2J6SZG9_9HELO</name>
<sequence>MLYIQICPVRSCAPHAVRRLQRGAPSLLSDFNEPNPNNQKAEQLGPDEERGATSELGVEYASGFKLAVVVMALALSVFLVSLDMTLVATAIPKITDSQDFTAWIGRAFFLTLAALQSTWGKAFKFWDLKYTFLLSVFIFEVGSLTCGVAPNPAALIFGRALAGVGGAGIASGAYTIIGFAVKPELRPAYTGVIGVSYGLASVVGPLLGGGFFDKMSWRWCFYINLPVGGMSALIIFIFFKIPLSSVPVKAPLREKILQMDPLGTLTLMAAVVCYILARQWGGITKAWNSLDVVGTLAGCVALIILFIFLQWYNGERAIIPFRLVKERTNYFSMIYIFTVGGAFFILLYYLPFYFQVVSGVSPQESGVRNLAMIIAVTLGTIASGSYITAKGHFVPLMIGSGFVSTVGAGLIFTLNIGSSSGTWIGYQIIAGLGLGVGFQIPIIATQAISRVADLPSSAAMVLFCQTLGGAIFVAAGQSALANMVLKKLPIYVPSVNPAQVFALLGIQHAYMDGLHTAWAIAIASAGVALIVSLASEWRNLKGLNISVGVV</sequence>
<feature type="transmembrane region" description="Helical" evidence="7">
    <location>
        <begin position="131"/>
        <end position="149"/>
    </location>
</feature>
<evidence type="ECO:0000256" key="1">
    <source>
        <dbReference type="ARBA" id="ARBA00004141"/>
    </source>
</evidence>
<keyword evidence="2" id="KW-0813">Transport</keyword>
<protein>
    <submittedName>
        <fullName evidence="9">Putative MFS multidrug transporter</fullName>
    </submittedName>
</protein>
<dbReference type="Gene3D" id="1.20.1720.10">
    <property type="entry name" value="Multidrug resistance protein D"/>
    <property type="match status" value="2"/>
</dbReference>
<feature type="transmembrane region" description="Helical" evidence="7">
    <location>
        <begin position="100"/>
        <end position="119"/>
    </location>
</feature>
<proteinExistence type="predicted"/>
<dbReference type="Proteomes" id="UP000235371">
    <property type="component" value="Unassembled WGS sequence"/>
</dbReference>
<keyword evidence="3 7" id="KW-0812">Transmembrane</keyword>
<evidence type="ECO:0000256" key="3">
    <source>
        <dbReference type="ARBA" id="ARBA00022692"/>
    </source>
</evidence>
<feature type="transmembrane region" description="Helical" evidence="7">
    <location>
        <begin position="366"/>
        <end position="387"/>
    </location>
</feature>
<feature type="transmembrane region" description="Helical" evidence="7">
    <location>
        <begin position="423"/>
        <end position="444"/>
    </location>
</feature>
<reference evidence="9 10" key="1">
    <citation type="submission" date="2016-04" db="EMBL/GenBank/DDBJ databases">
        <title>A degradative enzymes factory behind the ericoid mycorrhizal symbiosis.</title>
        <authorList>
            <consortium name="DOE Joint Genome Institute"/>
            <person name="Martino E."/>
            <person name="Morin E."/>
            <person name="Grelet G."/>
            <person name="Kuo A."/>
            <person name="Kohler A."/>
            <person name="Daghino S."/>
            <person name="Barry K."/>
            <person name="Choi C."/>
            <person name="Cichocki N."/>
            <person name="Clum A."/>
            <person name="Copeland A."/>
            <person name="Hainaut M."/>
            <person name="Haridas S."/>
            <person name="Labutti K."/>
            <person name="Lindquist E."/>
            <person name="Lipzen A."/>
            <person name="Khouja H.-R."/>
            <person name="Murat C."/>
            <person name="Ohm R."/>
            <person name="Olson A."/>
            <person name="Spatafora J."/>
            <person name="Veneault-Fourrey C."/>
            <person name="Henrissat B."/>
            <person name="Grigoriev I."/>
            <person name="Martin F."/>
            <person name="Perotto S."/>
        </authorList>
    </citation>
    <scope>NUCLEOTIDE SEQUENCE [LARGE SCALE GENOMIC DNA]</scope>
    <source>
        <strain evidence="9 10">E</strain>
    </source>
</reference>
<feature type="transmembrane region" description="Helical" evidence="7">
    <location>
        <begin position="488"/>
        <end position="510"/>
    </location>
</feature>
<keyword evidence="4 7" id="KW-1133">Transmembrane helix</keyword>
<evidence type="ECO:0000256" key="6">
    <source>
        <dbReference type="SAM" id="MobiDB-lite"/>
    </source>
</evidence>
<dbReference type="InParanoid" id="A0A2J6SZG9"/>
<dbReference type="GO" id="GO:0005886">
    <property type="term" value="C:plasma membrane"/>
    <property type="evidence" value="ECO:0007669"/>
    <property type="project" value="TreeGrafter"/>
</dbReference>
<dbReference type="InterPro" id="IPR036259">
    <property type="entry name" value="MFS_trans_sf"/>
</dbReference>